<comment type="caution">
    <text evidence="1">The sequence shown here is derived from an EMBL/GenBank/DDBJ whole genome shotgun (WGS) entry which is preliminary data.</text>
</comment>
<keyword evidence="2" id="KW-1185">Reference proteome</keyword>
<evidence type="ECO:0000313" key="1">
    <source>
        <dbReference type="EMBL" id="CAH2229274.1"/>
    </source>
</evidence>
<proteinExistence type="predicted"/>
<accession>A0A8S4R0U9</accession>
<organism evidence="1 2">
    <name type="scientific">Pararge aegeria aegeria</name>
    <dbReference type="NCBI Taxonomy" id="348720"/>
    <lineage>
        <taxon>Eukaryota</taxon>
        <taxon>Metazoa</taxon>
        <taxon>Ecdysozoa</taxon>
        <taxon>Arthropoda</taxon>
        <taxon>Hexapoda</taxon>
        <taxon>Insecta</taxon>
        <taxon>Pterygota</taxon>
        <taxon>Neoptera</taxon>
        <taxon>Endopterygota</taxon>
        <taxon>Lepidoptera</taxon>
        <taxon>Glossata</taxon>
        <taxon>Ditrysia</taxon>
        <taxon>Papilionoidea</taxon>
        <taxon>Nymphalidae</taxon>
        <taxon>Satyrinae</taxon>
        <taxon>Satyrini</taxon>
        <taxon>Parargina</taxon>
        <taxon>Pararge</taxon>
    </lineage>
</organism>
<name>A0A8S4R0U9_9NEOP</name>
<dbReference type="EMBL" id="CAKXAJ010024711">
    <property type="protein sequence ID" value="CAH2229274.1"/>
    <property type="molecule type" value="Genomic_DNA"/>
</dbReference>
<reference evidence="1" key="1">
    <citation type="submission" date="2022-03" db="EMBL/GenBank/DDBJ databases">
        <authorList>
            <person name="Lindestad O."/>
        </authorList>
    </citation>
    <scope>NUCLEOTIDE SEQUENCE</scope>
</reference>
<protein>
    <submittedName>
        <fullName evidence="1">Jg17023 protein</fullName>
    </submittedName>
</protein>
<dbReference type="AlphaFoldDB" id="A0A8S4R0U9"/>
<dbReference type="Proteomes" id="UP000838756">
    <property type="component" value="Unassembled WGS sequence"/>
</dbReference>
<evidence type="ECO:0000313" key="2">
    <source>
        <dbReference type="Proteomes" id="UP000838756"/>
    </source>
</evidence>
<gene>
    <name evidence="1" type="primary">jg17023</name>
    <name evidence="1" type="ORF">PAEG_LOCUS8756</name>
</gene>
<sequence length="95" mass="9809">MLSEDIGAAGIAGAAVGPFGYGNGYGYGYNGLAGATIGRAGCGCGRAAHALRLLAVLWQNGDQGRRNKIVGLFCCFKRPPPQQRIPPPHRATDAP</sequence>